<feature type="transmembrane region" description="Helical" evidence="2">
    <location>
        <begin position="103"/>
        <end position="125"/>
    </location>
</feature>
<gene>
    <name evidence="4" type="ORF">METZ01_LOCUS178862</name>
</gene>
<protein>
    <recommendedName>
        <fullName evidence="3">Prepilin type IV endopeptidase peptidase domain-containing protein</fullName>
    </recommendedName>
</protein>
<dbReference type="InterPro" id="IPR000045">
    <property type="entry name" value="Prepilin_IV_endopep_pep"/>
</dbReference>
<dbReference type="EMBL" id="UINC01034721">
    <property type="protein sequence ID" value="SVB26008.1"/>
    <property type="molecule type" value="Genomic_DNA"/>
</dbReference>
<dbReference type="InterPro" id="IPR014032">
    <property type="entry name" value="Peptidase_A24A_bac"/>
</dbReference>
<dbReference type="Pfam" id="PF01478">
    <property type="entry name" value="Peptidase_A24"/>
    <property type="match status" value="1"/>
</dbReference>
<name>A0A382CII4_9ZZZZ</name>
<keyword evidence="2" id="KW-0812">Transmembrane</keyword>
<sequence length="126" mass="14248">MIIGFIKSFDPNLNKAIFPNYINSLIGGFVGYSIIWLIIYFYKKIRKKEGMGLGDAKLMAAIGFWFGWVSIPIVIFISSFVALIFAVPSLIKKSLQMSSEIPFGPYIIIGCILYVTFANQIKYLLF</sequence>
<evidence type="ECO:0000256" key="2">
    <source>
        <dbReference type="SAM" id="Phobius"/>
    </source>
</evidence>
<comment type="similarity">
    <text evidence="1">Belongs to the peptidase A24 family.</text>
</comment>
<evidence type="ECO:0000313" key="4">
    <source>
        <dbReference type="EMBL" id="SVB26008.1"/>
    </source>
</evidence>
<dbReference type="AlphaFoldDB" id="A0A382CII4"/>
<evidence type="ECO:0000256" key="1">
    <source>
        <dbReference type="ARBA" id="ARBA00005801"/>
    </source>
</evidence>
<organism evidence="4">
    <name type="scientific">marine metagenome</name>
    <dbReference type="NCBI Taxonomy" id="408172"/>
    <lineage>
        <taxon>unclassified sequences</taxon>
        <taxon>metagenomes</taxon>
        <taxon>ecological metagenomes</taxon>
    </lineage>
</organism>
<feature type="domain" description="Prepilin type IV endopeptidase peptidase" evidence="3">
    <location>
        <begin position="16"/>
        <end position="87"/>
    </location>
</feature>
<dbReference type="InterPro" id="IPR050882">
    <property type="entry name" value="Prepilin_peptidase/N-MTase"/>
</dbReference>
<dbReference type="GO" id="GO:0006465">
    <property type="term" value="P:signal peptide processing"/>
    <property type="evidence" value="ECO:0007669"/>
    <property type="project" value="TreeGrafter"/>
</dbReference>
<dbReference type="PANTHER" id="PTHR30487">
    <property type="entry name" value="TYPE 4 PREPILIN-LIKE PROTEINS LEADER PEPTIDE-PROCESSING ENZYME"/>
    <property type="match status" value="1"/>
</dbReference>
<dbReference type="GO" id="GO:0004190">
    <property type="term" value="F:aspartic-type endopeptidase activity"/>
    <property type="evidence" value="ECO:0007669"/>
    <property type="project" value="InterPro"/>
</dbReference>
<feature type="transmembrane region" description="Helical" evidence="2">
    <location>
        <begin position="63"/>
        <end position="91"/>
    </location>
</feature>
<accession>A0A382CII4</accession>
<dbReference type="PRINTS" id="PR00864">
    <property type="entry name" value="PREPILNPTASE"/>
</dbReference>
<reference evidence="4" key="1">
    <citation type="submission" date="2018-05" db="EMBL/GenBank/DDBJ databases">
        <authorList>
            <person name="Lanie J.A."/>
            <person name="Ng W.-L."/>
            <person name="Kazmierczak K.M."/>
            <person name="Andrzejewski T.M."/>
            <person name="Davidsen T.M."/>
            <person name="Wayne K.J."/>
            <person name="Tettelin H."/>
            <person name="Glass J.I."/>
            <person name="Rusch D."/>
            <person name="Podicherti R."/>
            <person name="Tsui H.-C.T."/>
            <person name="Winkler M.E."/>
        </authorList>
    </citation>
    <scope>NUCLEOTIDE SEQUENCE</scope>
</reference>
<keyword evidence="2" id="KW-1133">Transmembrane helix</keyword>
<dbReference type="Gene3D" id="1.20.120.1220">
    <property type="match status" value="1"/>
</dbReference>
<feature type="transmembrane region" description="Helical" evidence="2">
    <location>
        <begin position="21"/>
        <end position="42"/>
    </location>
</feature>
<dbReference type="PANTHER" id="PTHR30487:SF0">
    <property type="entry name" value="PREPILIN LEADER PEPTIDASE_N-METHYLTRANSFERASE-RELATED"/>
    <property type="match status" value="1"/>
</dbReference>
<evidence type="ECO:0000259" key="3">
    <source>
        <dbReference type="Pfam" id="PF01478"/>
    </source>
</evidence>
<dbReference type="GO" id="GO:0005886">
    <property type="term" value="C:plasma membrane"/>
    <property type="evidence" value="ECO:0007669"/>
    <property type="project" value="TreeGrafter"/>
</dbReference>
<proteinExistence type="inferred from homology"/>
<keyword evidence="2" id="KW-0472">Membrane</keyword>